<protein>
    <submittedName>
        <fullName evidence="6">Phage integrase family protein</fullName>
    </submittedName>
</protein>
<dbReference type="PROSITE" id="PS51898">
    <property type="entry name" value="TYR_RECOMBINASE"/>
    <property type="match status" value="1"/>
</dbReference>
<reference evidence="7" key="1">
    <citation type="submission" date="2016-10" db="EMBL/GenBank/DDBJ databases">
        <authorList>
            <person name="Varghese N."/>
            <person name="Submissions S."/>
        </authorList>
    </citation>
    <scope>NUCLEOTIDE SEQUENCE [LARGE SCALE GENOMIC DNA]</scope>
    <source>
        <strain evidence="7">JCM 10271</strain>
    </source>
</reference>
<evidence type="ECO:0000256" key="3">
    <source>
        <dbReference type="ARBA" id="ARBA00023125"/>
    </source>
</evidence>
<dbReference type="Gene3D" id="1.10.443.10">
    <property type="entry name" value="Intergrase catalytic core"/>
    <property type="match status" value="1"/>
</dbReference>
<dbReference type="CDD" id="cd00796">
    <property type="entry name" value="INT_Rci_Hp1_C"/>
    <property type="match status" value="1"/>
</dbReference>
<dbReference type="RefSeq" id="WP_093013987.1">
    <property type="nucleotide sequence ID" value="NZ_FOXV01000011.1"/>
</dbReference>
<organism evidence="6 7">
    <name type="scientific">Roseivivax halotolerans</name>
    <dbReference type="NCBI Taxonomy" id="93684"/>
    <lineage>
        <taxon>Bacteria</taxon>
        <taxon>Pseudomonadati</taxon>
        <taxon>Pseudomonadota</taxon>
        <taxon>Alphaproteobacteria</taxon>
        <taxon>Rhodobacterales</taxon>
        <taxon>Roseobacteraceae</taxon>
        <taxon>Roseivivax</taxon>
    </lineage>
</organism>
<dbReference type="EMBL" id="FOXV01000011">
    <property type="protein sequence ID" value="SFQ58717.1"/>
    <property type="molecule type" value="Genomic_DNA"/>
</dbReference>
<dbReference type="STRING" id="93684.SAMN05421853_111109"/>
<keyword evidence="2" id="KW-0229">DNA integration</keyword>
<keyword evidence="3" id="KW-0238">DNA-binding</keyword>
<evidence type="ECO:0000313" key="7">
    <source>
        <dbReference type="Proteomes" id="UP000243106"/>
    </source>
</evidence>
<dbReference type="InterPro" id="IPR013762">
    <property type="entry name" value="Integrase-like_cat_sf"/>
</dbReference>
<feature type="domain" description="Tyr recombinase" evidence="5">
    <location>
        <begin position="258"/>
        <end position="429"/>
    </location>
</feature>
<dbReference type="GO" id="GO:0003677">
    <property type="term" value="F:DNA binding"/>
    <property type="evidence" value="ECO:0007669"/>
    <property type="project" value="UniProtKB-KW"/>
</dbReference>
<evidence type="ECO:0000313" key="6">
    <source>
        <dbReference type="EMBL" id="SFQ58717.1"/>
    </source>
</evidence>
<evidence type="ECO:0000256" key="1">
    <source>
        <dbReference type="ARBA" id="ARBA00008857"/>
    </source>
</evidence>
<dbReference type="Pfam" id="PF00589">
    <property type="entry name" value="Phage_integrase"/>
    <property type="match status" value="1"/>
</dbReference>
<dbReference type="AlphaFoldDB" id="A0A1I5ZRA0"/>
<evidence type="ECO:0000259" key="5">
    <source>
        <dbReference type="PROSITE" id="PS51898"/>
    </source>
</evidence>
<gene>
    <name evidence="6" type="ORF">SAMN05421853_111109</name>
</gene>
<keyword evidence="7" id="KW-1185">Reference proteome</keyword>
<evidence type="ECO:0000256" key="4">
    <source>
        <dbReference type="ARBA" id="ARBA00023172"/>
    </source>
</evidence>
<dbReference type="GO" id="GO:0006310">
    <property type="term" value="P:DNA recombination"/>
    <property type="evidence" value="ECO:0007669"/>
    <property type="project" value="UniProtKB-KW"/>
</dbReference>
<accession>A0A1I5ZRA0</accession>
<dbReference type="Gene3D" id="1.10.150.130">
    <property type="match status" value="1"/>
</dbReference>
<dbReference type="SUPFAM" id="SSF56349">
    <property type="entry name" value="DNA breaking-rejoining enzymes"/>
    <property type="match status" value="1"/>
</dbReference>
<comment type="similarity">
    <text evidence="1">Belongs to the 'phage' integrase family.</text>
</comment>
<dbReference type="InterPro" id="IPR050090">
    <property type="entry name" value="Tyrosine_recombinase_XerCD"/>
</dbReference>
<evidence type="ECO:0000256" key="2">
    <source>
        <dbReference type="ARBA" id="ARBA00022908"/>
    </source>
</evidence>
<dbReference type="InterPro" id="IPR011010">
    <property type="entry name" value="DNA_brk_join_enz"/>
</dbReference>
<dbReference type="GO" id="GO:0015074">
    <property type="term" value="P:DNA integration"/>
    <property type="evidence" value="ECO:0007669"/>
    <property type="project" value="UniProtKB-KW"/>
</dbReference>
<sequence>MSYETLAAAFMKTEHLRNPCRFAEESQVSALPFRETPYWHSLYRCRHIGIHRPDLRMCNWTARILTKDKKYRQKCLGPAIDIGRGLITYQTAVCRALEWFDSGEVKSTANEAATLGKTSEVCFCPIGQVYTVGHALKDYSEWTRLSRSPGGHYNNLVLINYHLIPYLAHLPLEDFSAKNLKDLAQRVLDTPPRYGFMERQLKSKEGPLTADQLRKRKRTFNSLVTILKMAFRHAWDNAEIQSERPWRCLKRIPVNHSPRTIFLDREECNRLLAISTPALKRLVLAALYTGCRVGELGSLRVEDVAREGFGIRVAAFKRSPARFVFLPDEGMAFFLAQCEGKSGQDYVFVSDMGKPWVKQHIRLFRRAVSTAGLPSEFVFHGLRHTYASDLVRQGVSIDIVAKQLGHANSLTVSNTYGHFAEQFREEQIRRRFSPLSREQRDEMERRACQLAKLWTSLQTEDWRAYARTIPDTSKPKKSFARPAAEVAEVFDRAEGPFREI</sequence>
<dbReference type="Proteomes" id="UP000243106">
    <property type="component" value="Unassembled WGS sequence"/>
</dbReference>
<keyword evidence="4" id="KW-0233">DNA recombination</keyword>
<name>A0A1I5ZRA0_9RHOB</name>
<dbReference type="InterPro" id="IPR010998">
    <property type="entry name" value="Integrase_recombinase_N"/>
</dbReference>
<dbReference type="PANTHER" id="PTHR30349:SF64">
    <property type="entry name" value="PROPHAGE INTEGRASE INTD-RELATED"/>
    <property type="match status" value="1"/>
</dbReference>
<proteinExistence type="inferred from homology"/>
<dbReference type="InterPro" id="IPR002104">
    <property type="entry name" value="Integrase_catalytic"/>
</dbReference>
<dbReference type="PANTHER" id="PTHR30349">
    <property type="entry name" value="PHAGE INTEGRASE-RELATED"/>
    <property type="match status" value="1"/>
</dbReference>